<evidence type="ECO:0000313" key="12">
    <source>
        <dbReference type="Proteomes" id="UP000824088"/>
    </source>
</evidence>
<evidence type="ECO:0000256" key="9">
    <source>
        <dbReference type="RuleBase" id="RU362081"/>
    </source>
</evidence>
<dbReference type="Gene3D" id="2.70.150.10">
    <property type="entry name" value="Calcium-transporting ATPase, cytoplasmic transduction domain A"/>
    <property type="match status" value="1"/>
</dbReference>
<comment type="catalytic activity">
    <reaction evidence="8">
        <text>Cd(2+)(in) + ATP + H2O = Cd(2+)(out) + ADP + phosphate + H(+)</text>
        <dbReference type="Rhea" id="RHEA:12132"/>
        <dbReference type="ChEBI" id="CHEBI:15377"/>
        <dbReference type="ChEBI" id="CHEBI:15378"/>
        <dbReference type="ChEBI" id="CHEBI:30616"/>
        <dbReference type="ChEBI" id="CHEBI:43474"/>
        <dbReference type="ChEBI" id="CHEBI:48775"/>
        <dbReference type="ChEBI" id="CHEBI:456216"/>
        <dbReference type="EC" id="7.2.2.21"/>
    </reaction>
</comment>
<feature type="non-terminal residue" evidence="11">
    <location>
        <position position="576"/>
    </location>
</feature>
<comment type="caution">
    <text evidence="11">The sequence shown here is derived from an EMBL/GenBank/DDBJ whole genome shotgun (WGS) entry which is preliminary data.</text>
</comment>
<keyword evidence="6 9" id="KW-0472">Membrane</keyword>
<evidence type="ECO:0000259" key="10">
    <source>
        <dbReference type="Pfam" id="PF00122"/>
    </source>
</evidence>
<feature type="domain" description="P-type ATPase A" evidence="10">
    <location>
        <begin position="138"/>
        <end position="237"/>
    </location>
</feature>
<organism evidence="11 12">
    <name type="scientific">Candidatus Limadaptatus stercorigallinarum</name>
    <dbReference type="NCBI Taxonomy" id="2840845"/>
    <lineage>
        <taxon>Bacteria</taxon>
        <taxon>Bacillati</taxon>
        <taxon>Bacillota</taxon>
        <taxon>Clostridia</taxon>
        <taxon>Eubacteriales</taxon>
        <taxon>Candidatus Limadaptatus</taxon>
    </lineage>
</organism>
<dbReference type="NCBIfam" id="TIGR01512">
    <property type="entry name" value="ATPase-IB2_Cd"/>
    <property type="match status" value="1"/>
</dbReference>
<dbReference type="AlphaFoldDB" id="A0A9D1HRP0"/>
<protein>
    <recommendedName>
        <fullName evidence="7">Cd(2+)-exporting ATPase</fullName>
        <ecNumber evidence="7">7.2.2.21</ecNumber>
    </recommendedName>
</protein>
<keyword evidence="9" id="KW-1003">Cell membrane</keyword>
<comment type="caution">
    <text evidence="9">Lacks conserved residue(s) required for the propagation of feature annotation.</text>
</comment>
<dbReference type="GO" id="GO:0005524">
    <property type="term" value="F:ATP binding"/>
    <property type="evidence" value="ECO:0007669"/>
    <property type="project" value="UniProtKB-UniRule"/>
</dbReference>
<proteinExistence type="inferred from homology"/>
<evidence type="ECO:0000313" key="11">
    <source>
        <dbReference type="EMBL" id="HIU21406.1"/>
    </source>
</evidence>
<dbReference type="GO" id="GO:0005886">
    <property type="term" value="C:plasma membrane"/>
    <property type="evidence" value="ECO:0007669"/>
    <property type="project" value="UniProtKB-SubCell"/>
</dbReference>
<reference evidence="11" key="1">
    <citation type="submission" date="2020-10" db="EMBL/GenBank/DDBJ databases">
        <authorList>
            <person name="Gilroy R."/>
        </authorList>
    </citation>
    <scope>NUCLEOTIDE SEQUENCE</scope>
    <source>
        <strain evidence="11">1063</strain>
    </source>
</reference>
<keyword evidence="9" id="KW-0479">Metal-binding</keyword>
<keyword evidence="3" id="KW-0104">Cadmium</keyword>
<reference evidence="11" key="2">
    <citation type="journal article" date="2021" name="PeerJ">
        <title>Extensive microbial diversity within the chicken gut microbiome revealed by metagenomics and culture.</title>
        <authorList>
            <person name="Gilroy R."/>
            <person name="Ravi A."/>
            <person name="Getino M."/>
            <person name="Pursley I."/>
            <person name="Horton D.L."/>
            <person name="Alikhan N.F."/>
            <person name="Baker D."/>
            <person name="Gharbi K."/>
            <person name="Hall N."/>
            <person name="Watson M."/>
            <person name="Adriaenssens E.M."/>
            <person name="Foster-Nyarko E."/>
            <person name="Jarju S."/>
            <person name="Secka A."/>
            <person name="Antonio M."/>
            <person name="Oren A."/>
            <person name="Chaudhuri R.R."/>
            <person name="La Ragione R."/>
            <person name="Hildebrand F."/>
            <person name="Pallen M.J."/>
        </authorList>
    </citation>
    <scope>NUCLEOTIDE SEQUENCE</scope>
    <source>
        <strain evidence="11">1063</strain>
    </source>
</reference>
<dbReference type="EMBL" id="DVMN01000073">
    <property type="protein sequence ID" value="HIU21406.1"/>
    <property type="molecule type" value="Genomic_DNA"/>
</dbReference>
<name>A0A9D1HRP0_9FIRM</name>
<dbReference type="Gene3D" id="3.40.1110.10">
    <property type="entry name" value="Calcium-transporting ATPase, cytoplasmic domain N"/>
    <property type="match status" value="1"/>
</dbReference>
<evidence type="ECO:0000256" key="7">
    <source>
        <dbReference type="ARBA" id="ARBA00039103"/>
    </source>
</evidence>
<dbReference type="InterPro" id="IPR051014">
    <property type="entry name" value="Cation_Transport_ATPase_IB"/>
</dbReference>
<keyword evidence="5 9" id="KW-1133">Transmembrane helix</keyword>
<dbReference type="SUPFAM" id="SSF56784">
    <property type="entry name" value="HAD-like"/>
    <property type="match status" value="1"/>
</dbReference>
<sequence>MSKKEKTNLIRILACLAAFLAVFIADKVRGLDGVISGEYGWLLPFALYLAVYLAIGYDVLWRALRNIFRGQVLDENFLMCIATLGAFALAIYRGATGLPTEGFDEACAVLLFYQVGEFFQDYATGKSRKSISGLMDIRPDSANVLRDGRTVTVDPSEVKVGEIIAVNPGEKVPLDGTVVKGSSSLDTRALTGESLPREIAEGDAVVSGAVNMTSHFEMRVDKEFYDSTVSKILDLVENAQEQKSKAENFITKFARYYTPIVVVTAVLLAVIPGAVTSDWSEWVYRALNFLVVSCPCALVISVPLSFFAGIGAASRYGILVKGSNYLEKFDKANIFMFDKTGTLTKGNFAVAKVSPEEKRDEILALAAAAEKDSDHPIARSIVAAYGGKIEEGYVLTNRAGEGIIAVGNGSEVLVGNERLMREYGVEFTPEEGAGTVVYVAENGKFVGSVLISDEIKPETCEVISELTSMGCKTVMLTGDNEKIAASVAEQTGLSGYKASLLPQNKVEEVEKALAEKKKSDVLCFVGDGINDAPVLMRSDVGMAMGGIGSDAAIEAADIVLMKDDLKGIPLAKRIAR</sequence>
<feature type="transmembrane region" description="Helical" evidence="9">
    <location>
        <begin position="40"/>
        <end position="60"/>
    </location>
</feature>
<dbReference type="PROSITE" id="PS00154">
    <property type="entry name" value="ATPASE_E1_E2"/>
    <property type="match status" value="1"/>
</dbReference>
<dbReference type="NCBIfam" id="TIGR01525">
    <property type="entry name" value="ATPase-IB_hvy"/>
    <property type="match status" value="1"/>
</dbReference>
<dbReference type="Pfam" id="PF00702">
    <property type="entry name" value="Hydrolase"/>
    <property type="match status" value="1"/>
</dbReference>
<dbReference type="InterPro" id="IPR036412">
    <property type="entry name" value="HAD-like_sf"/>
</dbReference>
<dbReference type="GO" id="GO:0046872">
    <property type="term" value="F:metal ion binding"/>
    <property type="evidence" value="ECO:0007669"/>
    <property type="project" value="UniProtKB-KW"/>
</dbReference>
<keyword evidence="9" id="KW-0547">Nucleotide-binding</keyword>
<dbReference type="PRINTS" id="PR00119">
    <property type="entry name" value="CATATPASE"/>
</dbReference>
<evidence type="ECO:0000256" key="8">
    <source>
        <dbReference type="ARBA" id="ARBA00049338"/>
    </source>
</evidence>
<dbReference type="Proteomes" id="UP000824088">
    <property type="component" value="Unassembled WGS sequence"/>
</dbReference>
<dbReference type="PANTHER" id="PTHR48085:SF5">
    <property type="entry name" value="CADMIUM_ZINC-TRANSPORTING ATPASE HMA4-RELATED"/>
    <property type="match status" value="1"/>
</dbReference>
<evidence type="ECO:0000256" key="2">
    <source>
        <dbReference type="ARBA" id="ARBA00006024"/>
    </source>
</evidence>
<comment type="subcellular location">
    <subcellularLocation>
        <location evidence="1">Cell membrane</location>
        <topology evidence="1">Multi-pass membrane protein</topology>
    </subcellularLocation>
</comment>
<dbReference type="Pfam" id="PF00122">
    <property type="entry name" value="E1-E2_ATPase"/>
    <property type="match status" value="1"/>
</dbReference>
<dbReference type="EC" id="7.2.2.21" evidence="7"/>
<dbReference type="InterPro" id="IPR001757">
    <property type="entry name" value="P_typ_ATPase"/>
</dbReference>
<dbReference type="GO" id="GO:0016887">
    <property type="term" value="F:ATP hydrolysis activity"/>
    <property type="evidence" value="ECO:0007669"/>
    <property type="project" value="InterPro"/>
</dbReference>
<dbReference type="InterPro" id="IPR059000">
    <property type="entry name" value="ATPase_P-type_domA"/>
</dbReference>
<dbReference type="FunFam" id="2.70.150.10:FF:000002">
    <property type="entry name" value="Copper-transporting ATPase 1, putative"/>
    <property type="match status" value="1"/>
</dbReference>
<dbReference type="GO" id="GO:0008551">
    <property type="term" value="F:P-type cadmium transporter activity"/>
    <property type="evidence" value="ECO:0007669"/>
    <property type="project" value="UniProtKB-EC"/>
</dbReference>
<accession>A0A9D1HRP0</accession>
<keyword evidence="9" id="KW-0067">ATP-binding</keyword>
<feature type="transmembrane region" description="Helical" evidence="9">
    <location>
        <begin position="287"/>
        <end position="313"/>
    </location>
</feature>
<dbReference type="InterPro" id="IPR023298">
    <property type="entry name" value="ATPase_P-typ_TM_dom_sf"/>
</dbReference>
<evidence type="ECO:0000256" key="5">
    <source>
        <dbReference type="ARBA" id="ARBA00022989"/>
    </source>
</evidence>
<dbReference type="InterPro" id="IPR018303">
    <property type="entry name" value="ATPase_P-typ_P_site"/>
</dbReference>
<dbReference type="InterPro" id="IPR027256">
    <property type="entry name" value="P-typ_ATPase_IB"/>
</dbReference>
<gene>
    <name evidence="11" type="primary">cadA</name>
    <name evidence="11" type="ORF">IAD51_04150</name>
</gene>
<dbReference type="PANTHER" id="PTHR48085">
    <property type="entry name" value="CADMIUM/ZINC-TRANSPORTING ATPASE HMA2-RELATED"/>
    <property type="match status" value="1"/>
</dbReference>
<dbReference type="InterPro" id="IPR023214">
    <property type="entry name" value="HAD_sf"/>
</dbReference>
<keyword evidence="4 9" id="KW-0812">Transmembrane</keyword>
<evidence type="ECO:0000256" key="1">
    <source>
        <dbReference type="ARBA" id="ARBA00004651"/>
    </source>
</evidence>
<feature type="transmembrane region" description="Helical" evidence="9">
    <location>
        <begin position="253"/>
        <end position="275"/>
    </location>
</feature>
<dbReference type="SUPFAM" id="SSF81653">
    <property type="entry name" value="Calcium ATPase, transduction domain A"/>
    <property type="match status" value="1"/>
</dbReference>
<dbReference type="InterPro" id="IPR023299">
    <property type="entry name" value="ATPase_P-typ_cyto_dom_N"/>
</dbReference>
<dbReference type="NCBIfam" id="TIGR01494">
    <property type="entry name" value="ATPase_P-type"/>
    <property type="match status" value="1"/>
</dbReference>
<dbReference type="Gene3D" id="3.40.50.1000">
    <property type="entry name" value="HAD superfamily/HAD-like"/>
    <property type="match status" value="1"/>
</dbReference>
<evidence type="ECO:0000256" key="6">
    <source>
        <dbReference type="ARBA" id="ARBA00023136"/>
    </source>
</evidence>
<dbReference type="InterPro" id="IPR008250">
    <property type="entry name" value="ATPase_P-typ_transduc_dom_A_sf"/>
</dbReference>
<dbReference type="SUPFAM" id="SSF81665">
    <property type="entry name" value="Calcium ATPase, transmembrane domain M"/>
    <property type="match status" value="1"/>
</dbReference>
<evidence type="ECO:0000256" key="4">
    <source>
        <dbReference type="ARBA" id="ARBA00022692"/>
    </source>
</evidence>
<evidence type="ECO:0000256" key="3">
    <source>
        <dbReference type="ARBA" id="ARBA00022539"/>
    </source>
</evidence>
<comment type="similarity">
    <text evidence="2 9">Belongs to the cation transport ATPase (P-type) (TC 3.A.3) family. Type IB subfamily.</text>
</comment>